<evidence type="ECO:0000313" key="2">
    <source>
        <dbReference type="Proteomes" id="UP000019146"/>
    </source>
</evidence>
<evidence type="ECO:0000313" key="1">
    <source>
        <dbReference type="EMBL" id="ALL68978.1"/>
    </source>
</evidence>
<dbReference type="EMBL" id="CP012747">
    <property type="protein sequence ID" value="ALL68978.1"/>
    <property type="molecule type" value="Genomic_DNA"/>
</dbReference>
<dbReference type="KEGG" id="bcai:K788_00000110"/>
<organism evidence="1 2">
    <name type="scientific">Paraburkholderia caribensis MBA4</name>
    <dbReference type="NCBI Taxonomy" id="1323664"/>
    <lineage>
        <taxon>Bacteria</taxon>
        <taxon>Pseudomonadati</taxon>
        <taxon>Pseudomonadota</taxon>
        <taxon>Betaproteobacteria</taxon>
        <taxon>Burkholderiales</taxon>
        <taxon>Burkholderiaceae</taxon>
        <taxon>Paraburkholderia</taxon>
    </lineage>
</organism>
<proteinExistence type="predicted"/>
<protein>
    <submittedName>
        <fullName evidence="1">Uncharacterized protein</fullName>
    </submittedName>
</protein>
<sequence length="50" mass="5250">MTAIHARRAGLAEAGESAEGGEAAALIGFPGGVLERDGLRRVQTFEHLFI</sequence>
<dbReference type="AlphaFoldDB" id="A0A0P0RJK3"/>
<gene>
    <name evidence="1" type="ORF">K788_00000110</name>
</gene>
<reference evidence="1 2" key="1">
    <citation type="journal article" date="2014" name="Genome Announc.">
        <title>Draft Genome Sequence of the Haloacid-Degrading Burkholderia caribensis Strain MBA4.</title>
        <authorList>
            <person name="Pan Y."/>
            <person name="Kong K.F."/>
            <person name="Tsang J.S."/>
        </authorList>
    </citation>
    <scope>NUCLEOTIDE SEQUENCE [LARGE SCALE GENOMIC DNA]</scope>
    <source>
        <strain evidence="1 2">MBA4</strain>
    </source>
</reference>
<dbReference type="Proteomes" id="UP000019146">
    <property type="component" value="Chromosome 2"/>
</dbReference>
<name>A0A0P0RJK3_9BURK</name>
<accession>A0A0P0RJK3</accession>